<dbReference type="Proteomes" id="UP000570361">
    <property type="component" value="Unassembled WGS sequence"/>
</dbReference>
<name>A0A7W5B3C6_9BACL</name>
<dbReference type="InterPro" id="IPR032710">
    <property type="entry name" value="NTF2-like_dom_sf"/>
</dbReference>
<dbReference type="EMBL" id="JACHXK010000020">
    <property type="protein sequence ID" value="MBB3113675.1"/>
    <property type="molecule type" value="Genomic_DNA"/>
</dbReference>
<dbReference type="RefSeq" id="WP_183603743.1">
    <property type="nucleotide sequence ID" value="NZ_JACHXK010000020.1"/>
</dbReference>
<dbReference type="AlphaFoldDB" id="A0A7W5B3C6"/>
<evidence type="ECO:0000313" key="2">
    <source>
        <dbReference type="Proteomes" id="UP000570361"/>
    </source>
</evidence>
<gene>
    <name evidence="1" type="ORF">FHS18_005788</name>
</gene>
<sequence>MKQRVTYLNKRDVAKYSSVFTAEADPSLRLEVAKDSRTTIIKLHDPQFVKLSEDTISVSVHETYLDYPKETEAERMYTLKKRDGGWKIDGID</sequence>
<dbReference type="SUPFAM" id="SSF54427">
    <property type="entry name" value="NTF2-like"/>
    <property type="match status" value="1"/>
</dbReference>
<evidence type="ECO:0000313" key="1">
    <source>
        <dbReference type="EMBL" id="MBB3113675.1"/>
    </source>
</evidence>
<accession>A0A7W5B3C6</accession>
<reference evidence="1 2" key="1">
    <citation type="submission" date="2020-08" db="EMBL/GenBank/DDBJ databases">
        <title>Genomic Encyclopedia of Type Strains, Phase III (KMG-III): the genomes of soil and plant-associated and newly described type strains.</title>
        <authorList>
            <person name="Whitman W."/>
        </authorList>
    </citation>
    <scope>NUCLEOTIDE SEQUENCE [LARGE SCALE GENOMIC DNA]</scope>
    <source>
        <strain evidence="1 2">CECT 5862</strain>
    </source>
</reference>
<proteinExistence type="predicted"/>
<keyword evidence="2" id="KW-1185">Reference proteome</keyword>
<organism evidence="1 2">
    <name type="scientific">Paenibacillus phyllosphaerae</name>
    <dbReference type="NCBI Taxonomy" id="274593"/>
    <lineage>
        <taxon>Bacteria</taxon>
        <taxon>Bacillati</taxon>
        <taxon>Bacillota</taxon>
        <taxon>Bacilli</taxon>
        <taxon>Bacillales</taxon>
        <taxon>Paenibacillaceae</taxon>
        <taxon>Paenibacillus</taxon>
    </lineage>
</organism>
<protein>
    <submittedName>
        <fullName evidence="1">Uncharacterized protein</fullName>
    </submittedName>
</protein>
<comment type="caution">
    <text evidence="1">The sequence shown here is derived from an EMBL/GenBank/DDBJ whole genome shotgun (WGS) entry which is preliminary data.</text>
</comment>